<dbReference type="EMBL" id="QPIZ01000001">
    <property type="protein sequence ID" value="RCW39397.1"/>
    <property type="molecule type" value="Genomic_DNA"/>
</dbReference>
<protein>
    <recommendedName>
        <fullName evidence="4">Lysophospholipase L1-like esterase</fullName>
    </recommendedName>
</protein>
<comment type="caution">
    <text evidence="2">The sequence shown here is derived from an EMBL/GenBank/DDBJ whole genome shotgun (WGS) entry which is preliminary data.</text>
</comment>
<dbReference type="Proteomes" id="UP000252733">
    <property type="component" value="Unassembled WGS sequence"/>
</dbReference>
<dbReference type="STRING" id="1168289.GCA_000259075_00145"/>
<dbReference type="OrthoDB" id="9810515at2"/>
<evidence type="ECO:0000313" key="3">
    <source>
        <dbReference type="Proteomes" id="UP000252733"/>
    </source>
</evidence>
<feature type="transmembrane region" description="Helical" evidence="1">
    <location>
        <begin position="7"/>
        <end position="26"/>
    </location>
</feature>
<keyword evidence="1" id="KW-0812">Transmembrane</keyword>
<gene>
    <name evidence="2" type="ORF">DFO77_101167</name>
</gene>
<keyword evidence="3" id="KW-1185">Reference proteome</keyword>
<dbReference type="GO" id="GO:0016788">
    <property type="term" value="F:hydrolase activity, acting on ester bonds"/>
    <property type="evidence" value="ECO:0007669"/>
    <property type="project" value="UniProtKB-ARBA"/>
</dbReference>
<name>A0A2T0XQM6_9BACT</name>
<evidence type="ECO:0000256" key="1">
    <source>
        <dbReference type="SAM" id="Phobius"/>
    </source>
</evidence>
<dbReference type="AlphaFoldDB" id="A0A2T0XQM6"/>
<dbReference type="RefSeq" id="WP_106151948.1">
    <property type="nucleotide sequence ID" value="NZ_PVTS01000003.1"/>
</dbReference>
<evidence type="ECO:0000313" key="2">
    <source>
        <dbReference type="EMBL" id="RCW39397.1"/>
    </source>
</evidence>
<accession>A0A2T0XQM6</accession>
<sequence>MIRPIKIFLYFLLISLLVVLFDQWLGRVNFPVTNTLSNILEPQNNDSVSGLLITEAEQTDTNVTITLPDSLPPKDTLPRINKPIIVSDSVLTAPPLFQELYRSFCQKAQTADSLRQVVRVLHIGDSQIEADRITAILRKHFQQLYGGSGPGFVMPIDPLQINANVSVSHSDNWTLSYSYKKKRAPVPVRYGISGKATWFSDSAATFTIQPIAWKSQRLRKFPNIRLLLSAPDAPLYIKSEIDDHSRYDTLARRTDILQLLSFQDSVFPRNIRFYFSGTTSPVIHGITLDNTGGVAVDNLAMRGRPWPGLRISDHKMVREMAQQLNTGFVILQFGTNVLPTKTDNYNFYRIHFLKELQLLKELLPGVPVLVIGVQAAAESKDGKQIAMEHARLISEAQKAATLACDMAFFDLHKAMGGTRGAIDWANETPSLMLSDLMHFSGRGARVVGDQIWIALDSLRNHLQKPVAP</sequence>
<keyword evidence="1" id="KW-0472">Membrane</keyword>
<reference evidence="2 3" key="1">
    <citation type="submission" date="2018-07" db="EMBL/GenBank/DDBJ databases">
        <title>Freshwater and sediment microbial communities from various areas in North America, analyzing microbe dynamics in response to fracking.</title>
        <authorList>
            <person name="Lamendella R."/>
        </authorList>
    </citation>
    <scope>NUCLEOTIDE SEQUENCE [LARGE SCALE GENOMIC DNA]</scope>
    <source>
        <strain evidence="2 3">160A</strain>
    </source>
</reference>
<keyword evidence="1" id="KW-1133">Transmembrane helix</keyword>
<proteinExistence type="predicted"/>
<dbReference type="InterPro" id="IPR036514">
    <property type="entry name" value="SGNH_hydro_sf"/>
</dbReference>
<evidence type="ECO:0008006" key="4">
    <source>
        <dbReference type="Google" id="ProtNLM"/>
    </source>
</evidence>
<organism evidence="2 3">
    <name type="scientific">Marinilabilia salmonicolor</name>
    <dbReference type="NCBI Taxonomy" id="989"/>
    <lineage>
        <taxon>Bacteria</taxon>
        <taxon>Pseudomonadati</taxon>
        <taxon>Bacteroidota</taxon>
        <taxon>Bacteroidia</taxon>
        <taxon>Marinilabiliales</taxon>
        <taxon>Marinilabiliaceae</taxon>
        <taxon>Marinilabilia</taxon>
    </lineage>
</organism>
<dbReference type="Gene3D" id="3.40.50.1110">
    <property type="entry name" value="SGNH hydrolase"/>
    <property type="match status" value="1"/>
</dbReference>
<dbReference type="SUPFAM" id="SSF52266">
    <property type="entry name" value="SGNH hydrolase"/>
    <property type="match status" value="1"/>
</dbReference>
<dbReference type="Gene3D" id="2.60.120.1360">
    <property type="match status" value="1"/>
</dbReference>